<dbReference type="GO" id="GO:0009279">
    <property type="term" value="C:cell outer membrane"/>
    <property type="evidence" value="ECO:0007669"/>
    <property type="project" value="TreeGrafter"/>
</dbReference>
<proteinExistence type="predicted"/>
<protein>
    <recommendedName>
        <fullName evidence="3">LPS-assembly protein LptD central domain-containing protein</fullName>
    </recommendedName>
</protein>
<dbReference type="InterPro" id="IPR050218">
    <property type="entry name" value="LptD"/>
</dbReference>
<dbReference type="Proteomes" id="UP000216446">
    <property type="component" value="Unassembled WGS sequence"/>
</dbReference>
<reference evidence="4 5" key="1">
    <citation type="submission" date="2016-11" db="EMBL/GenBank/DDBJ databases">
        <title>Study of marine rhodopsin-containing bacteria.</title>
        <authorList>
            <person name="Yoshizawa S."/>
            <person name="Kumagai Y."/>
            <person name="Kogure K."/>
        </authorList>
    </citation>
    <scope>NUCLEOTIDE SEQUENCE [LARGE SCALE GENOMIC DNA]</scope>
    <source>
        <strain evidence="4 5">SG-29</strain>
    </source>
</reference>
<dbReference type="InParanoid" id="A0A259TY10"/>
<keyword evidence="2" id="KW-0732">Signal</keyword>
<dbReference type="OrthoDB" id="9802320at2"/>
<dbReference type="RefSeq" id="WP_094547106.1">
    <property type="nucleotide sequence ID" value="NZ_MQWB01000001.1"/>
</dbReference>
<name>A0A259TY10_9BACT</name>
<dbReference type="PANTHER" id="PTHR30189:SF1">
    <property type="entry name" value="LPS-ASSEMBLY PROTEIN LPTD"/>
    <property type="match status" value="1"/>
</dbReference>
<evidence type="ECO:0000256" key="2">
    <source>
        <dbReference type="SAM" id="SignalP"/>
    </source>
</evidence>
<dbReference type="InterPro" id="IPR045659">
    <property type="entry name" value="LptD_2"/>
</dbReference>
<keyword evidence="5" id="KW-1185">Reference proteome</keyword>
<dbReference type="GO" id="GO:1990351">
    <property type="term" value="C:transporter complex"/>
    <property type="evidence" value="ECO:0007669"/>
    <property type="project" value="TreeGrafter"/>
</dbReference>
<evidence type="ECO:0000313" key="5">
    <source>
        <dbReference type="Proteomes" id="UP000216446"/>
    </source>
</evidence>
<evidence type="ECO:0000256" key="1">
    <source>
        <dbReference type="SAM" id="MobiDB-lite"/>
    </source>
</evidence>
<dbReference type="EMBL" id="MQWB01000001">
    <property type="protein sequence ID" value="OZC02642.1"/>
    <property type="molecule type" value="Genomic_DNA"/>
</dbReference>
<accession>A0A259TY10</accession>
<sequence length="922" mass="99840">MLRALTLLLLLASGAAHAQTADSTAAPREITLAPADSARVPDPGAVADTTRPALPSRPARTDYGVPLAPAAEGGLEQPVTFRAADSLRIVFAPRDSLASGERADDQAALFGEARAEYDGATLDAGLVEIFLGRETLRARPLALQDAQVGIPTFAQGDEGFTGNELAFNLRTRRGRIVGGRTQLDDGFLLAGVVKQAAPHIIYAENAAYTTCDLDHPHYAMEAGRIKVVDGKTVYTGPVRLRLLGIPTPLWLPFGFFPATEGRRSGPLAAGFGTSPDYGLFLEDLGYYWAVNDYLGAIVRGKIGTTGSIQGYARLDYTRRYAYDGDISLSYGRLRRGERDDLDFQIATPVALRWNHTQTFPAGQRLSADVDLQSSSARFVSDDLASQVRQSSTSTVSYAQTWPRAGRSLTVQLRANQQFDVSSAQLTLPSLSFSQQRRFPFKRQRRDGRGERWYEKIGVSYSGSATNAFSYVPKADSLFDDGGAPSWVDALFSGDAFARGNAEGERFAYGASHNVPISASFSVPRYNLDITPSVTYAENWVDERTLRALDPASGAFVETQEDGFFFDRRVRAELSLRTALYGTAPVRVANLDGLRHVLRPSVSLVAQPDFSAAPFNTVQVLTDTAGVERRFATLSGVPTQPVGGLRFSLDNAFLTRVVSTDSTGEESRRALQLLSLAISGGYNFAADERPIDNVSFRASAGSGPFQASASGSFSAYSLDDTGALTDATYLAATGRPVRLEALRFNAGWSLRSRQRQPLARVPGEAELPAGPRSTVRTASGAGVLYDPSDPDYSASTLALGPRDPRLSASFDLTAAYRPAIGTRDAQWTTTVAVNNLTYQLTDNWGLSGAAGFDVLEQEITSTQLVLRRDLHCWEMQIRWTPIGPVKAFSVGIYLKSGYLKDLLRLDLPNADFRSAFNNVGLPR</sequence>
<evidence type="ECO:0000259" key="3">
    <source>
        <dbReference type="Pfam" id="PF19838"/>
    </source>
</evidence>
<feature type="domain" description="LPS-assembly protein LptD central" evidence="3">
    <location>
        <begin position="233"/>
        <end position="715"/>
    </location>
</feature>
<organism evidence="4 5">
    <name type="scientific">Rubricoccus marinus</name>
    <dbReference type="NCBI Taxonomy" id="716817"/>
    <lineage>
        <taxon>Bacteria</taxon>
        <taxon>Pseudomonadati</taxon>
        <taxon>Rhodothermota</taxon>
        <taxon>Rhodothermia</taxon>
        <taxon>Rhodothermales</taxon>
        <taxon>Rubricoccaceae</taxon>
        <taxon>Rubricoccus</taxon>
    </lineage>
</organism>
<feature type="region of interest" description="Disordered" evidence="1">
    <location>
        <begin position="34"/>
        <end position="69"/>
    </location>
</feature>
<evidence type="ECO:0000313" key="4">
    <source>
        <dbReference type="EMBL" id="OZC02642.1"/>
    </source>
</evidence>
<dbReference type="PANTHER" id="PTHR30189">
    <property type="entry name" value="LPS-ASSEMBLY PROTEIN"/>
    <property type="match status" value="1"/>
</dbReference>
<dbReference type="Pfam" id="PF19838">
    <property type="entry name" value="LptD_2"/>
    <property type="match status" value="1"/>
</dbReference>
<comment type="caution">
    <text evidence="4">The sequence shown here is derived from an EMBL/GenBank/DDBJ whole genome shotgun (WGS) entry which is preliminary data.</text>
</comment>
<feature type="chain" id="PRO_5012921086" description="LPS-assembly protein LptD central domain-containing protein" evidence="2">
    <location>
        <begin position="19"/>
        <end position="922"/>
    </location>
</feature>
<dbReference type="AlphaFoldDB" id="A0A259TY10"/>
<gene>
    <name evidence="4" type="ORF">BSZ36_06430</name>
</gene>
<feature type="signal peptide" evidence="2">
    <location>
        <begin position="1"/>
        <end position="18"/>
    </location>
</feature>